<name>A0A9E7NCK1_9EURY</name>
<dbReference type="GeneID" id="73292408"/>
<geneLocation type="plasmid" evidence="1 2">
    <name>unnamed2</name>
</geneLocation>
<evidence type="ECO:0000313" key="2">
    <source>
        <dbReference type="Proteomes" id="UP001056855"/>
    </source>
</evidence>
<evidence type="ECO:0000313" key="1">
    <source>
        <dbReference type="EMBL" id="UTF55949.1"/>
    </source>
</evidence>
<dbReference type="KEGG" id="sawl:NGM29_20140"/>
<dbReference type="Proteomes" id="UP001056855">
    <property type="component" value="Plasmid unnamed2"/>
</dbReference>
<dbReference type="RefSeq" id="WP_254161491.1">
    <property type="nucleotide sequence ID" value="NZ_CP100357.1"/>
</dbReference>
<proteinExistence type="predicted"/>
<gene>
    <name evidence="1" type="ORF">NGM29_20140</name>
</gene>
<organism evidence="1 2">
    <name type="scientific">Natronosalvus rutilus</name>
    <dbReference type="NCBI Taxonomy" id="2953753"/>
    <lineage>
        <taxon>Archaea</taxon>
        <taxon>Methanobacteriati</taxon>
        <taxon>Methanobacteriota</taxon>
        <taxon>Stenosarchaea group</taxon>
        <taxon>Halobacteria</taxon>
        <taxon>Halobacteriales</taxon>
        <taxon>Natrialbaceae</taxon>
        <taxon>Natronosalvus</taxon>
    </lineage>
</organism>
<protein>
    <submittedName>
        <fullName evidence="1">Uncharacterized protein</fullName>
    </submittedName>
</protein>
<keyword evidence="2" id="KW-1185">Reference proteome</keyword>
<dbReference type="EMBL" id="CP100357">
    <property type="protein sequence ID" value="UTF55949.1"/>
    <property type="molecule type" value="Genomic_DNA"/>
</dbReference>
<reference evidence="1" key="1">
    <citation type="submission" date="2022-06" db="EMBL/GenBank/DDBJ databases">
        <title>Diverse halophilic archaea isolated from saline environments.</title>
        <authorList>
            <person name="Cui H.-L."/>
        </authorList>
    </citation>
    <scope>NUCLEOTIDE SEQUENCE</scope>
    <source>
        <strain evidence="1">WLHS1</strain>
        <plasmid evidence="1">unnamed2</plasmid>
    </source>
</reference>
<dbReference type="AlphaFoldDB" id="A0A9E7NCK1"/>
<accession>A0A9E7NCK1</accession>
<keyword evidence="1" id="KW-0614">Plasmid</keyword>
<sequence length="66" mass="7786">MQVYVVELPTQNPFDEPAEWAGYAGRSLIRTPLDAFWNGYMIRFERNRRAFEKGQTMPMNSCERVL</sequence>